<dbReference type="PROSITE" id="PS51459">
    <property type="entry name" value="FIDO"/>
    <property type="match status" value="1"/>
</dbReference>
<keyword evidence="6" id="KW-1185">Reference proteome</keyword>
<keyword evidence="1" id="KW-0547">Nucleotide-binding</keyword>
<evidence type="ECO:0000256" key="3">
    <source>
        <dbReference type="PIRSR" id="PIRSR640198-2"/>
    </source>
</evidence>
<dbReference type="InterPro" id="IPR026287">
    <property type="entry name" value="SoFic-like"/>
</dbReference>
<sequence>MASDLLSGHDLSGATGYHYDRFPPRQLNYGRLIQPLSSAMAALARYDQMLKGMHNSELLLAPLRSQEAVISSRMEGTISTLDEVLQYEAESEGDEGSPTGRGYRSEAVEVLLYSRAMRFAQESMKGGQPLSSWLVRSAHKMLLSFGRGATMAPGEYKTEQNYLGDRSKRQVMFIPISPERLTDGMEALFKFIDNDNCEILIRSAIAHLEFEALHPFKDGNGRIGRMLIPLVLWKHGALSEPYFYMSAYFERERDAYIDKMRAVSANDEWDEWIIFFLGALEDQANQNLRKAEEIRSLYDDMKDKFITTLASKWSTPALDFLFTRPVFKNNVFHAKAGIPAPTIHRFVKTLQDEGLLTMISPPAGRRAAMYAFEPLLKVVRNS</sequence>
<feature type="binding site" evidence="3">
    <location>
        <begin position="218"/>
        <end position="225"/>
    </location>
    <ligand>
        <name>ATP</name>
        <dbReference type="ChEBI" id="CHEBI:30616"/>
    </ligand>
</feature>
<reference evidence="5 6" key="1">
    <citation type="submission" date="2019-03" db="EMBL/GenBank/DDBJ databases">
        <title>Genomic Encyclopedia of Type Strains, Phase IV (KMG-IV): sequencing the most valuable type-strain genomes for metagenomic binning, comparative biology and taxonomic classification.</title>
        <authorList>
            <person name="Goeker M."/>
        </authorList>
    </citation>
    <scope>NUCLEOTIDE SEQUENCE [LARGE SCALE GENOMIC DNA]</scope>
    <source>
        <strain evidence="5 6">DSM 22958</strain>
    </source>
</reference>
<dbReference type="EMBL" id="SLWL01000012">
    <property type="protein sequence ID" value="TCO11551.1"/>
    <property type="molecule type" value="Genomic_DNA"/>
</dbReference>
<evidence type="ECO:0000256" key="1">
    <source>
        <dbReference type="PIRSR" id="PIRSR038925-1"/>
    </source>
</evidence>
<keyword evidence="1" id="KW-0067">ATP-binding</keyword>
<dbReference type="PANTHER" id="PTHR13504">
    <property type="entry name" value="FIDO DOMAIN-CONTAINING PROTEIN DDB_G0283145"/>
    <property type="match status" value="1"/>
</dbReference>
<dbReference type="GO" id="GO:0005524">
    <property type="term" value="F:ATP binding"/>
    <property type="evidence" value="ECO:0007669"/>
    <property type="project" value="UniProtKB-KW"/>
</dbReference>
<feature type="binding site" evidence="1">
    <location>
        <position position="75"/>
    </location>
    <ligand>
        <name>ATP</name>
        <dbReference type="ChEBI" id="CHEBI:30616"/>
    </ligand>
</feature>
<feature type="binding site" evidence="1">
    <location>
        <position position="214"/>
    </location>
    <ligand>
        <name>ATP</name>
        <dbReference type="ChEBI" id="CHEBI:30616"/>
    </ligand>
</feature>
<feature type="active site" evidence="2">
    <location>
        <position position="214"/>
    </location>
</feature>
<evidence type="ECO:0000256" key="2">
    <source>
        <dbReference type="PIRSR" id="PIRSR640198-1"/>
    </source>
</evidence>
<dbReference type="Pfam" id="PF13784">
    <property type="entry name" value="Fic_N"/>
    <property type="match status" value="1"/>
</dbReference>
<dbReference type="AlphaFoldDB" id="A0A4R2GQC6"/>
<proteinExistence type="predicted"/>
<accession>A0A4R2GQC6</accession>
<dbReference type="InterPro" id="IPR003812">
    <property type="entry name" value="Fido"/>
</dbReference>
<feature type="binding site" evidence="1">
    <location>
        <begin position="219"/>
        <end position="225"/>
    </location>
    <ligand>
        <name>ATP</name>
        <dbReference type="ChEBI" id="CHEBI:30616"/>
    </ligand>
</feature>
<dbReference type="Proteomes" id="UP000294881">
    <property type="component" value="Unassembled WGS sequence"/>
</dbReference>
<dbReference type="PIRSF" id="PIRSF038925">
    <property type="entry name" value="AMP-prot_trans"/>
    <property type="match status" value="1"/>
</dbReference>
<dbReference type="Gene3D" id="1.10.3290.10">
    <property type="entry name" value="Fido-like domain"/>
    <property type="match status" value="1"/>
</dbReference>
<feature type="domain" description="Fido" evidence="4">
    <location>
        <begin position="130"/>
        <end position="278"/>
    </location>
</feature>
<comment type="caution">
    <text evidence="5">The sequence shown here is derived from an EMBL/GenBank/DDBJ whole genome shotgun (WGS) entry which is preliminary data.</text>
</comment>
<evidence type="ECO:0000259" key="4">
    <source>
        <dbReference type="PROSITE" id="PS51459"/>
    </source>
</evidence>
<dbReference type="InterPro" id="IPR036597">
    <property type="entry name" value="Fido-like_dom_sf"/>
</dbReference>
<organism evidence="5 6">
    <name type="scientific">Camelimonas lactis</name>
    <dbReference type="NCBI Taxonomy" id="659006"/>
    <lineage>
        <taxon>Bacteria</taxon>
        <taxon>Pseudomonadati</taxon>
        <taxon>Pseudomonadota</taxon>
        <taxon>Alphaproteobacteria</taxon>
        <taxon>Hyphomicrobiales</taxon>
        <taxon>Chelatococcaceae</taxon>
        <taxon>Camelimonas</taxon>
    </lineage>
</organism>
<dbReference type="InterPro" id="IPR025758">
    <property type="entry name" value="Fic/DOC_N"/>
</dbReference>
<dbReference type="SUPFAM" id="SSF140931">
    <property type="entry name" value="Fic-like"/>
    <property type="match status" value="1"/>
</dbReference>
<name>A0A4R2GQC6_9HYPH</name>
<gene>
    <name evidence="5" type="ORF">EV666_112140</name>
</gene>
<evidence type="ECO:0000313" key="5">
    <source>
        <dbReference type="EMBL" id="TCO11551.1"/>
    </source>
</evidence>
<dbReference type="Pfam" id="PF02661">
    <property type="entry name" value="Fic"/>
    <property type="match status" value="1"/>
</dbReference>
<dbReference type="PANTHER" id="PTHR13504:SF38">
    <property type="entry name" value="FIDO DOMAIN-CONTAINING PROTEIN"/>
    <property type="match status" value="1"/>
</dbReference>
<evidence type="ECO:0000313" key="6">
    <source>
        <dbReference type="Proteomes" id="UP000294881"/>
    </source>
</evidence>
<protein>
    <submittedName>
        <fullName evidence="5">Fic family protein</fullName>
    </submittedName>
</protein>
<dbReference type="InterPro" id="IPR040198">
    <property type="entry name" value="Fido_containing"/>
</dbReference>
<dbReference type="OrthoDB" id="9813719at2"/>
<feature type="binding site" evidence="1">
    <location>
        <position position="256"/>
    </location>
    <ligand>
        <name>ATP</name>
        <dbReference type="ChEBI" id="CHEBI:30616"/>
    </ligand>
</feature>